<feature type="transmembrane region" description="Helical" evidence="1">
    <location>
        <begin position="96"/>
        <end position="117"/>
    </location>
</feature>
<keyword evidence="2" id="KW-1185">Reference proteome</keyword>
<reference evidence="3" key="1">
    <citation type="submission" date="2025-08" db="UniProtKB">
        <authorList>
            <consortium name="RefSeq"/>
        </authorList>
    </citation>
    <scope>IDENTIFICATION</scope>
    <source>
        <tissue evidence="3">Leaves</tissue>
    </source>
</reference>
<evidence type="ECO:0000256" key="1">
    <source>
        <dbReference type="SAM" id="Phobius"/>
    </source>
</evidence>
<evidence type="ECO:0000313" key="3">
    <source>
        <dbReference type="RefSeq" id="XP_071933328.1"/>
    </source>
</evidence>
<name>A0ABM4WNG4_COFAR</name>
<dbReference type="RefSeq" id="XP_071933328.1">
    <property type="nucleotide sequence ID" value="XM_072077227.1"/>
</dbReference>
<accession>A0ABM4WNG4</accession>
<keyword evidence="1" id="KW-1133">Transmembrane helix</keyword>
<sequence>MGIVLCAFPAREVYFEGGPSVAWDYVIVNYDMKPIILTLWNEFEALEGTAILANIAENPVVICIRVRVIADSYLSLSTQSSSVILVSPNVQQARNLQMWFVVFTFCSCFLFCCVLFCF</sequence>
<dbReference type="Gene3D" id="2.40.50.140">
    <property type="entry name" value="Nucleic acid-binding proteins"/>
    <property type="match status" value="1"/>
</dbReference>
<dbReference type="GeneID" id="113723973"/>
<dbReference type="InterPro" id="IPR012340">
    <property type="entry name" value="NA-bd_OB-fold"/>
</dbReference>
<gene>
    <name evidence="3" type="primary">LOC113723973</name>
</gene>
<protein>
    <submittedName>
        <fullName evidence="3">Replication protein A 70 kDa DNA-binding subunit B-like</fullName>
    </submittedName>
</protein>
<organism evidence="2 3">
    <name type="scientific">Coffea arabica</name>
    <name type="common">Arabian coffee</name>
    <dbReference type="NCBI Taxonomy" id="13443"/>
    <lineage>
        <taxon>Eukaryota</taxon>
        <taxon>Viridiplantae</taxon>
        <taxon>Streptophyta</taxon>
        <taxon>Embryophyta</taxon>
        <taxon>Tracheophyta</taxon>
        <taxon>Spermatophyta</taxon>
        <taxon>Magnoliopsida</taxon>
        <taxon>eudicotyledons</taxon>
        <taxon>Gunneridae</taxon>
        <taxon>Pentapetalae</taxon>
        <taxon>asterids</taxon>
        <taxon>lamiids</taxon>
        <taxon>Gentianales</taxon>
        <taxon>Rubiaceae</taxon>
        <taxon>Ixoroideae</taxon>
        <taxon>Gardenieae complex</taxon>
        <taxon>Bertiereae - Coffeeae clade</taxon>
        <taxon>Coffeeae</taxon>
        <taxon>Coffea</taxon>
    </lineage>
</organism>
<proteinExistence type="predicted"/>
<dbReference type="Proteomes" id="UP001652660">
    <property type="component" value="Chromosome 2c"/>
</dbReference>
<evidence type="ECO:0000313" key="2">
    <source>
        <dbReference type="Proteomes" id="UP001652660"/>
    </source>
</evidence>
<keyword evidence="1" id="KW-0812">Transmembrane</keyword>
<keyword evidence="1" id="KW-0472">Membrane</keyword>